<evidence type="ECO:0000313" key="14">
    <source>
        <dbReference type="EMBL" id="PSS17158.1"/>
    </source>
</evidence>
<dbReference type="FunFam" id="3.40.50.12390:FF:000001">
    <property type="entry name" value="5'-3' exoribonuclease"/>
    <property type="match status" value="1"/>
</dbReference>
<reference evidence="14 15" key="1">
    <citation type="submission" date="2017-07" db="EMBL/GenBank/DDBJ databases">
        <title>An improved, manually edited Actinidia chinensis var. chinensis (kiwifruit) genome highlights the challenges associated with draft genomes and gene prediction in plants.</title>
        <authorList>
            <person name="Pilkington S."/>
            <person name="Crowhurst R."/>
            <person name="Hilario E."/>
            <person name="Nardozza S."/>
            <person name="Fraser L."/>
            <person name="Peng Y."/>
            <person name="Gunaseelan K."/>
            <person name="Simpson R."/>
            <person name="Tahir J."/>
            <person name="Deroles S."/>
            <person name="Templeton K."/>
            <person name="Luo Z."/>
            <person name="Davy M."/>
            <person name="Cheng C."/>
            <person name="Mcneilage M."/>
            <person name="Scaglione D."/>
            <person name="Liu Y."/>
            <person name="Zhang Q."/>
            <person name="Datson P."/>
            <person name="De Silva N."/>
            <person name="Gardiner S."/>
            <person name="Bassett H."/>
            <person name="Chagne D."/>
            <person name="Mccallum J."/>
            <person name="Dzierzon H."/>
            <person name="Deng C."/>
            <person name="Wang Y.-Y."/>
            <person name="Barron N."/>
            <person name="Manako K."/>
            <person name="Bowen J."/>
            <person name="Foster T."/>
            <person name="Erridge Z."/>
            <person name="Tiffin H."/>
            <person name="Waite C."/>
            <person name="Davies K."/>
            <person name="Grierson E."/>
            <person name="Laing W."/>
            <person name="Kirk R."/>
            <person name="Chen X."/>
            <person name="Wood M."/>
            <person name="Montefiori M."/>
            <person name="Brummell D."/>
            <person name="Schwinn K."/>
            <person name="Catanach A."/>
            <person name="Fullerton C."/>
            <person name="Li D."/>
            <person name="Meiyalaghan S."/>
            <person name="Nieuwenhuizen N."/>
            <person name="Read N."/>
            <person name="Prakash R."/>
            <person name="Hunter D."/>
            <person name="Zhang H."/>
            <person name="Mckenzie M."/>
            <person name="Knabel M."/>
            <person name="Harris A."/>
            <person name="Allan A."/>
            <person name="Chen A."/>
            <person name="Janssen B."/>
            <person name="Plunkett B."/>
            <person name="Dwamena C."/>
            <person name="Voogd C."/>
            <person name="Leif D."/>
            <person name="Lafferty D."/>
            <person name="Souleyre E."/>
            <person name="Varkonyi-Gasic E."/>
            <person name="Gambi F."/>
            <person name="Hanley J."/>
            <person name="Yao J.-L."/>
            <person name="Cheung J."/>
            <person name="David K."/>
            <person name="Warren B."/>
            <person name="Marsh K."/>
            <person name="Snowden K."/>
            <person name="Lin-Wang K."/>
            <person name="Brian L."/>
            <person name="Martinez-Sanchez M."/>
            <person name="Wang M."/>
            <person name="Ileperuma N."/>
            <person name="Macnee N."/>
            <person name="Campin R."/>
            <person name="Mcatee P."/>
            <person name="Drummond R."/>
            <person name="Espley R."/>
            <person name="Ireland H."/>
            <person name="Wu R."/>
            <person name="Atkinson R."/>
            <person name="Karunairetnam S."/>
            <person name="Bulley S."/>
            <person name="Chunkath S."/>
            <person name="Hanley Z."/>
            <person name="Storey R."/>
            <person name="Thrimawithana A."/>
            <person name="Thomson S."/>
            <person name="David C."/>
            <person name="Testolin R."/>
        </authorList>
    </citation>
    <scope>NUCLEOTIDE SEQUENCE [LARGE SCALE GENOMIC DNA]</scope>
    <source>
        <strain evidence="15">cv. Red5</strain>
        <tissue evidence="14">Young leaf</tissue>
    </source>
</reference>
<dbReference type="InterPro" id="IPR017151">
    <property type="entry name" value="Xrn2/3/4"/>
</dbReference>
<evidence type="ECO:0000313" key="15">
    <source>
        <dbReference type="Proteomes" id="UP000241394"/>
    </source>
</evidence>
<dbReference type="GO" id="GO:0004534">
    <property type="term" value="F:5'-3' RNA exonuclease activity"/>
    <property type="evidence" value="ECO:0007669"/>
    <property type="project" value="UniProtKB-UniRule"/>
</dbReference>
<evidence type="ECO:0000256" key="12">
    <source>
        <dbReference type="SAM" id="MobiDB-lite"/>
    </source>
</evidence>
<dbReference type="GO" id="GO:0006397">
    <property type="term" value="P:mRNA processing"/>
    <property type="evidence" value="ECO:0007669"/>
    <property type="project" value="UniProtKB-UniRule"/>
</dbReference>
<dbReference type="OrthoDB" id="372487at2759"/>
<dbReference type="SMART" id="SM00343">
    <property type="entry name" value="ZnF_C2HC"/>
    <property type="match status" value="1"/>
</dbReference>
<dbReference type="PANTHER" id="PTHR12341:SF41">
    <property type="entry name" value="5'-3' EXORIBONUCLEASE 2"/>
    <property type="match status" value="1"/>
</dbReference>
<dbReference type="CDD" id="cd18673">
    <property type="entry name" value="PIN_XRN1-2-like"/>
    <property type="match status" value="1"/>
</dbReference>
<organism evidence="14 15">
    <name type="scientific">Actinidia chinensis var. chinensis</name>
    <name type="common">Chinese soft-hair kiwi</name>
    <dbReference type="NCBI Taxonomy" id="1590841"/>
    <lineage>
        <taxon>Eukaryota</taxon>
        <taxon>Viridiplantae</taxon>
        <taxon>Streptophyta</taxon>
        <taxon>Embryophyta</taxon>
        <taxon>Tracheophyta</taxon>
        <taxon>Spermatophyta</taxon>
        <taxon>Magnoliopsida</taxon>
        <taxon>eudicotyledons</taxon>
        <taxon>Gunneridae</taxon>
        <taxon>Pentapetalae</taxon>
        <taxon>asterids</taxon>
        <taxon>Ericales</taxon>
        <taxon>Actinidiaceae</taxon>
        <taxon>Actinidia</taxon>
    </lineage>
</organism>
<keyword evidence="15" id="KW-1185">Reference proteome</keyword>
<dbReference type="InterPro" id="IPR001878">
    <property type="entry name" value="Znf_CCHC"/>
</dbReference>
<evidence type="ECO:0000256" key="2">
    <source>
        <dbReference type="ARBA" id="ARBA00006994"/>
    </source>
</evidence>
<dbReference type="GO" id="GO:0008270">
    <property type="term" value="F:zinc ion binding"/>
    <property type="evidence" value="ECO:0007669"/>
    <property type="project" value="UniProtKB-KW"/>
</dbReference>
<keyword evidence="9" id="KW-0539">Nucleus</keyword>
<keyword evidence="11" id="KW-0862">Zinc</keyword>
<name>A0A2R6QXN9_ACTCC</name>
<dbReference type="GO" id="GO:0000956">
    <property type="term" value="P:nuclear-transcribed mRNA catabolic process"/>
    <property type="evidence" value="ECO:0007669"/>
    <property type="project" value="TreeGrafter"/>
</dbReference>
<evidence type="ECO:0000256" key="1">
    <source>
        <dbReference type="ARBA" id="ARBA00004123"/>
    </source>
</evidence>
<dbReference type="Gene3D" id="1.25.40.1050">
    <property type="match status" value="1"/>
</dbReference>
<evidence type="ECO:0000256" key="11">
    <source>
        <dbReference type="PROSITE-ProRule" id="PRU00047"/>
    </source>
</evidence>
<dbReference type="OMA" id="CMFYYID"/>
<dbReference type="GO" id="GO:0006364">
    <property type="term" value="P:rRNA processing"/>
    <property type="evidence" value="ECO:0007669"/>
    <property type="project" value="UniProtKB-KW"/>
</dbReference>
<evidence type="ECO:0000256" key="3">
    <source>
        <dbReference type="ARBA" id="ARBA00022552"/>
    </source>
</evidence>
<proteinExistence type="inferred from homology"/>
<comment type="similarity">
    <text evidence="2 10">Belongs to the 5'-3' exonuclease family. XRN2/RAT1 subfamily.</text>
</comment>
<sequence>MFDYIDKLFVMVRPRKLLYMAIDGVAPRAKMNQQRSRRFRATKDAADAAAEEEMLRDEFEREGRKLPPKQESQTCDYNVITPGTEFMAVLSIALQYYIHLRLNNDPGWKSIKVILSDSNVPGEGEHKIMSYIRLQRNLPGYDPNTRHCLYDLDADLIMLALATHEGHFSIHREVVFTPGQQGKCFLCGQIGHLAADCEGKAKRKAGELDEKADADVVTRKPYQFLNIWTLREYLDYEMRMPNLPFEIDFECIVDDFIFMCFFVANDFLPHMPTLEIRKGAIYLLMAVYKKELRALGGYLTNASKRVEHFIQAVGSYEDKIFQKSSHALPEHFRRLMTDPNSPLIDFYPSDFEVDMNGKRYAWQGIAKLPFIEESRLLSEVAKIEHTLTEEEMRRNNIMFDMLFMAVSHPLSLYIFSLDDRCKQLTDKERSDIKEQLDPRARATWSGGMNGYISLCAGDPCPPIFRSPVSEMEDIMDNQVICAIYRLPDAHKHIARPPVGVIFPKKIVTIGDLKAEPHLWHEDSRRKPWENRRQDHPGTISGRQLGEAAHRLVVNSLQVRANSNHYSDQMHGPPRSYATTHGQPLSSYQNNRHHGHERNGTEAARTGYPVETAQRHHRSSHLTTEGNQHGHSYGQPYASPTVQNSSHRSRHQHESDPYNRSYPRHERNNQSTSQNSEHLGHAYYPARVPTKWWKQESFTWPSSSCCSNSHSHFSRS</sequence>
<evidence type="ECO:0000256" key="9">
    <source>
        <dbReference type="ARBA" id="ARBA00023242"/>
    </source>
</evidence>
<dbReference type="PANTHER" id="PTHR12341">
    <property type="entry name" value="5'-&gt;3' EXORIBONUCLEASE"/>
    <property type="match status" value="1"/>
</dbReference>
<dbReference type="InterPro" id="IPR027073">
    <property type="entry name" value="5_3_exoribonuclease"/>
</dbReference>
<dbReference type="InterPro" id="IPR036875">
    <property type="entry name" value="Znf_CCHC_sf"/>
</dbReference>
<dbReference type="PROSITE" id="PS50158">
    <property type="entry name" value="ZF_CCHC"/>
    <property type="match status" value="1"/>
</dbReference>
<feature type="compositionally biased region" description="Polar residues" evidence="12">
    <location>
        <begin position="620"/>
        <end position="629"/>
    </location>
</feature>
<dbReference type="Pfam" id="PF03159">
    <property type="entry name" value="XRN_N"/>
    <property type="match status" value="1"/>
</dbReference>
<dbReference type="InParanoid" id="A0A2R6QXN9"/>
<keyword evidence="8" id="KW-0175">Coiled coil</keyword>
<comment type="subcellular location">
    <subcellularLocation>
        <location evidence="1">Nucleus</location>
    </subcellularLocation>
</comment>
<comment type="function">
    <text evidence="10">Possesses 5'-&gt;3' exoribonuclease activity. Acts as an endogenous post-transcriptional gene silencing (PTGS) suppressor.</text>
</comment>
<dbReference type="EC" id="3.1.13.-" evidence="10"/>
<dbReference type="GO" id="GO:0003723">
    <property type="term" value="F:RNA binding"/>
    <property type="evidence" value="ECO:0007669"/>
    <property type="project" value="TreeGrafter"/>
</dbReference>
<keyword evidence="11" id="KW-0479">Metal-binding</keyword>
<protein>
    <recommendedName>
        <fullName evidence="10">5'-3' exoribonuclease</fullName>
        <ecNumber evidence="10">3.1.13.-</ecNumber>
    </recommendedName>
</protein>
<evidence type="ECO:0000256" key="6">
    <source>
        <dbReference type="ARBA" id="ARBA00022801"/>
    </source>
</evidence>
<gene>
    <name evidence="14" type="ORF">CEY00_Acc11947</name>
</gene>
<dbReference type="EMBL" id="NKQK01000011">
    <property type="protein sequence ID" value="PSS17158.1"/>
    <property type="molecule type" value="Genomic_DNA"/>
</dbReference>
<keyword evidence="5 10" id="KW-0540">Nuclease</keyword>
<dbReference type="SUPFAM" id="SSF57756">
    <property type="entry name" value="Retrovirus zinc finger-like domains"/>
    <property type="match status" value="1"/>
</dbReference>
<comment type="caution">
    <text evidence="14">The sequence shown here is derived from an EMBL/GenBank/DDBJ whole genome shotgun (WGS) entry which is preliminary data.</text>
</comment>
<dbReference type="Gramene" id="PSS17158">
    <property type="protein sequence ID" value="PSS17158"/>
    <property type="gene ID" value="CEY00_Acc11947"/>
</dbReference>
<dbReference type="STRING" id="1590841.A0A2R6QXN9"/>
<dbReference type="AlphaFoldDB" id="A0A2R6QXN9"/>
<dbReference type="PIRSF" id="PIRSF037239">
    <property type="entry name" value="Exonuclease_Xrn2"/>
    <property type="match status" value="1"/>
</dbReference>
<evidence type="ECO:0000256" key="8">
    <source>
        <dbReference type="ARBA" id="ARBA00023054"/>
    </source>
</evidence>
<evidence type="ECO:0000256" key="5">
    <source>
        <dbReference type="ARBA" id="ARBA00022722"/>
    </source>
</evidence>
<feature type="domain" description="CCHC-type" evidence="13">
    <location>
        <begin position="183"/>
        <end position="197"/>
    </location>
</feature>
<dbReference type="Proteomes" id="UP000241394">
    <property type="component" value="Chromosome LG11"/>
</dbReference>
<dbReference type="InterPro" id="IPR004859">
    <property type="entry name" value="Xrn1_N"/>
</dbReference>
<keyword evidence="7 10" id="KW-0269">Exonuclease</keyword>
<evidence type="ECO:0000256" key="7">
    <source>
        <dbReference type="ARBA" id="ARBA00022839"/>
    </source>
</evidence>
<accession>A0A2R6QXN9</accession>
<dbReference type="InterPro" id="IPR041412">
    <property type="entry name" value="Xrn1_helical"/>
</dbReference>
<keyword evidence="3" id="KW-0698">rRNA processing</keyword>
<evidence type="ECO:0000259" key="13">
    <source>
        <dbReference type="PROSITE" id="PS50158"/>
    </source>
</evidence>
<dbReference type="Pfam" id="PF17846">
    <property type="entry name" value="XRN_M"/>
    <property type="match status" value="1"/>
</dbReference>
<evidence type="ECO:0000256" key="10">
    <source>
        <dbReference type="PIRNR" id="PIRNR037239"/>
    </source>
</evidence>
<dbReference type="GO" id="GO:0005634">
    <property type="term" value="C:nucleus"/>
    <property type="evidence" value="ECO:0007669"/>
    <property type="project" value="UniProtKB-SubCell"/>
</dbReference>
<evidence type="ECO:0000256" key="4">
    <source>
        <dbReference type="ARBA" id="ARBA00022664"/>
    </source>
</evidence>
<keyword evidence="6 10" id="KW-0378">Hydrolase</keyword>
<feature type="compositionally biased region" description="Polar residues" evidence="12">
    <location>
        <begin position="576"/>
        <end position="589"/>
    </location>
</feature>
<reference evidence="15" key="2">
    <citation type="journal article" date="2018" name="BMC Genomics">
        <title>A manually annotated Actinidia chinensis var. chinensis (kiwifruit) genome highlights the challenges associated with draft genomes and gene prediction in plants.</title>
        <authorList>
            <person name="Pilkington S.M."/>
            <person name="Crowhurst R."/>
            <person name="Hilario E."/>
            <person name="Nardozza S."/>
            <person name="Fraser L."/>
            <person name="Peng Y."/>
            <person name="Gunaseelan K."/>
            <person name="Simpson R."/>
            <person name="Tahir J."/>
            <person name="Deroles S.C."/>
            <person name="Templeton K."/>
            <person name="Luo Z."/>
            <person name="Davy M."/>
            <person name="Cheng C."/>
            <person name="McNeilage M."/>
            <person name="Scaglione D."/>
            <person name="Liu Y."/>
            <person name="Zhang Q."/>
            <person name="Datson P."/>
            <person name="De Silva N."/>
            <person name="Gardiner S.E."/>
            <person name="Bassett H."/>
            <person name="Chagne D."/>
            <person name="McCallum J."/>
            <person name="Dzierzon H."/>
            <person name="Deng C."/>
            <person name="Wang Y.Y."/>
            <person name="Barron L."/>
            <person name="Manako K."/>
            <person name="Bowen J."/>
            <person name="Foster T.M."/>
            <person name="Erridge Z.A."/>
            <person name="Tiffin H."/>
            <person name="Waite C.N."/>
            <person name="Davies K.M."/>
            <person name="Grierson E.P."/>
            <person name="Laing W.A."/>
            <person name="Kirk R."/>
            <person name="Chen X."/>
            <person name="Wood M."/>
            <person name="Montefiori M."/>
            <person name="Brummell D.A."/>
            <person name="Schwinn K.E."/>
            <person name="Catanach A."/>
            <person name="Fullerton C."/>
            <person name="Li D."/>
            <person name="Meiyalaghan S."/>
            <person name="Nieuwenhuizen N."/>
            <person name="Read N."/>
            <person name="Prakash R."/>
            <person name="Hunter D."/>
            <person name="Zhang H."/>
            <person name="McKenzie M."/>
            <person name="Knabel M."/>
            <person name="Harris A."/>
            <person name="Allan A.C."/>
            <person name="Gleave A."/>
            <person name="Chen A."/>
            <person name="Janssen B.J."/>
            <person name="Plunkett B."/>
            <person name="Ampomah-Dwamena C."/>
            <person name="Voogd C."/>
            <person name="Leif D."/>
            <person name="Lafferty D."/>
            <person name="Souleyre E.J.F."/>
            <person name="Varkonyi-Gasic E."/>
            <person name="Gambi F."/>
            <person name="Hanley J."/>
            <person name="Yao J.L."/>
            <person name="Cheung J."/>
            <person name="David K.M."/>
            <person name="Warren B."/>
            <person name="Marsh K."/>
            <person name="Snowden K.C."/>
            <person name="Lin-Wang K."/>
            <person name="Brian L."/>
            <person name="Martinez-Sanchez M."/>
            <person name="Wang M."/>
            <person name="Ileperuma N."/>
            <person name="Macnee N."/>
            <person name="Campin R."/>
            <person name="McAtee P."/>
            <person name="Drummond R.S.M."/>
            <person name="Espley R.V."/>
            <person name="Ireland H.S."/>
            <person name="Wu R."/>
            <person name="Atkinson R.G."/>
            <person name="Karunairetnam S."/>
            <person name="Bulley S."/>
            <person name="Chunkath S."/>
            <person name="Hanley Z."/>
            <person name="Storey R."/>
            <person name="Thrimawithana A.H."/>
            <person name="Thomson S."/>
            <person name="David C."/>
            <person name="Testolin R."/>
            <person name="Huang H."/>
            <person name="Hellens R.P."/>
            <person name="Schaffer R.J."/>
        </authorList>
    </citation>
    <scope>NUCLEOTIDE SEQUENCE [LARGE SCALE GENOMIC DNA]</scope>
    <source>
        <strain evidence="15">cv. Red5</strain>
    </source>
</reference>
<feature type="region of interest" description="Disordered" evidence="12">
    <location>
        <begin position="563"/>
        <end position="679"/>
    </location>
</feature>
<feature type="compositionally biased region" description="Basic and acidic residues" evidence="12">
    <location>
        <begin position="651"/>
        <end position="667"/>
    </location>
</feature>
<keyword evidence="4 10" id="KW-0507">mRNA processing</keyword>
<keyword evidence="11" id="KW-0863">Zinc-finger</keyword>
<dbReference type="Gene3D" id="3.40.50.12390">
    <property type="match status" value="1"/>
</dbReference>
<dbReference type="Pfam" id="PF00098">
    <property type="entry name" value="zf-CCHC"/>
    <property type="match status" value="1"/>
</dbReference>